<sequence>MMLLQTTHAAAQPPGIIQRLAAAACRVVQLKFRQNIFQPFALIFLGMLLAGCASPGPQRNNTALQKIVIDPGQRTELVMTAMSLLNTRYRYGGSSPEEGFDCSGLVAYVVDSVANKRLPHNTASLAQISRPVHKDELEAGDLVFFNTLDKPNSHVGIYVGDGLFINAPSSGGRVRIDSLGSRYFAQRFDGARSFFSQ</sequence>
<comment type="similarity">
    <text evidence="1">Belongs to the peptidase C40 family.</text>
</comment>
<keyword evidence="2" id="KW-0645">Protease</keyword>
<proteinExistence type="inferred from homology"/>
<dbReference type="PANTHER" id="PTHR47053">
    <property type="entry name" value="MUREIN DD-ENDOPEPTIDASE MEPH-RELATED"/>
    <property type="match status" value="1"/>
</dbReference>
<reference evidence="6 7" key="1">
    <citation type="submission" date="2018-06" db="EMBL/GenBank/DDBJ databases">
        <title>Genomic Encyclopedia of Type Strains, Phase IV (KMG-IV): sequencing the most valuable type-strain genomes for metagenomic binning, comparative biology and taxonomic classification.</title>
        <authorList>
            <person name="Goeker M."/>
        </authorList>
    </citation>
    <scope>NUCLEOTIDE SEQUENCE [LARGE SCALE GENOMIC DNA]</scope>
    <source>
        <strain evidence="6 7">DSM 25520</strain>
    </source>
</reference>
<evidence type="ECO:0000256" key="3">
    <source>
        <dbReference type="ARBA" id="ARBA00022801"/>
    </source>
</evidence>
<dbReference type="InterPro" id="IPR000064">
    <property type="entry name" value="NLP_P60_dom"/>
</dbReference>
<keyword evidence="4" id="KW-0788">Thiol protease</keyword>
<organism evidence="6 7">
    <name type="scientific">Eoetvoesiella caeni</name>
    <dbReference type="NCBI Taxonomy" id="645616"/>
    <lineage>
        <taxon>Bacteria</taxon>
        <taxon>Pseudomonadati</taxon>
        <taxon>Pseudomonadota</taxon>
        <taxon>Betaproteobacteria</taxon>
        <taxon>Burkholderiales</taxon>
        <taxon>Alcaligenaceae</taxon>
        <taxon>Eoetvoesiella</taxon>
    </lineage>
</organism>
<dbReference type="InterPro" id="IPR038765">
    <property type="entry name" value="Papain-like_cys_pep_sf"/>
</dbReference>
<accession>A0A366HK71</accession>
<dbReference type="RefSeq" id="WP_242341676.1">
    <property type="nucleotide sequence ID" value="NZ_JACCEU010000001.1"/>
</dbReference>
<evidence type="ECO:0000256" key="2">
    <source>
        <dbReference type="ARBA" id="ARBA00022670"/>
    </source>
</evidence>
<dbReference type="Pfam" id="PF00877">
    <property type="entry name" value="NLPC_P60"/>
    <property type="match status" value="1"/>
</dbReference>
<comment type="caution">
    <text evidence="6">The sequence shown here is derived from an EMBL/GenBank/DDBJ whole genome shotgun (WGS) entry which is preliminary data.</text>
</comment>
<evidence type="ECO:0000313" key="7">
    <source>
        <dbReference type="Proteomes" id="UP000253628"/>
    </source>
</evidence>
<evidence type="ECO:0000313" key="6">
    <source>
        <dbReference type="EMBL" id="RBP43323.1"/>
    </source>
</evidence>
<evidence type="ECO:0000256" key="4">
    <source>
        <dbReference type="ARBA" id="ARBA00022807"/>
    </source>
</evidence>
<dbReference type="PANTHER" id="PTHR47053:SF1">
    <property type="entry name" value="MUREIN DD-ENDOPEPTIDASE MEPH-RELATED"/>
    <property type="match status" value="1"/>
</dbReference>
<keyword evidence="7" id="KW-1185">Reference proteome</keyword>
<dbReference type="GO" id="GO:0006508">
    <property type="term" value="P:proteolysis"/>
    <property type="evidence" value="ECO:0007669"/>
    <property type="project" value="UniProtKB-KW"/>
</dbReference>
<dbReference type="Gene3D" id="3.90.1720.10">
    <property type="entry name" value="endopeptidase domain like (from Nostoc punctiforme)"/>
    <property type="match status" value="1"/>
</dbReference>
<gene>
    <name evidence="6" type="ORF">DFR37_101452</name>
</gene>
<evidence type="ECO:0000259" key="5">
    <source>
        <dbReference type="PROSITE" id="PS51935"/>
    </source>
</evidence>
<dbReference type="InterPro" id="IPR051202">
    <property type="entry name" value="Peptidase_C40"/>
</dbReference>
<dbReference type="SUPFAM" id="SSF54001">
    <property type="entry name" value="Cysteine proteinases"/>
    <property type="match status" value="1"/>
</dbReference>
<dbReference type="Proteomes" id="UP000253628">
    <property type="component" value="Unassembled WGS sequence"/>
</dbReference>
<dbReference type="GO" id="GO:0008234">
    <property type="term" value="F:cysteine-type peptidase activity"/>
    <property type="evidence" value="ECO:0007669"/>
    <property type="project" value="UniProtKB-KW"/>
</dbReference>
<dbReference type="EMBL" id="QNRQ01000001">
    <property type="protein sequence ID" value="RBP43323.1"/>
    <property type="molecule type" value="Genomic_DNA"/>
</dbReference>
<evidence type="ECO:0000256" key="1">
    <source>
        <dbReference type="ARBA" id="ARBA00007074"/>
    </source>
</evidence>
<name>A0A366HK71_9BURK</name>
<feature type="domain" description="NlpC/P60" evidence="5">
    <location>
        <begin position="71"/>
        <end position="195"/>
    </location>
</feature>
<protein>
    <submittedName>
        <fullName evidence="6">Cell wall-associated NlpC family hydrolase</fullName>
    </submittedName>
</protein>
<keyword evidence="3 6" id="KW-0378">Hydrolase</keyword>
<dbReference type="AlphaFoldDB" id="A0A366HK71"/>
<dbReference type="PROSITE" id="PS51935">
    <property type="entry name" value="NLPC_P60"/>
    <property type="match status" value="1"/>
</dbReference>